<keyword evidence="1" id="KW-0812">Transmembrane</keyword>
<keyword evidence="1" id="KW-1133">Transmembrane helix</keyword>
<organism evidence="2 3">
    <name type="scientific">Castanea mollissima</name>
    <name type="common">Chinese chestnut</name>
    <dbReference type="NCBI Taxonomy" id="60419"/>
    <lineage>
        <taxon>Eukaryota</taxon>
        <taxon>Viridiplantae</taxon>
        <taxon>Streptophyta</taxon>
        <taxon>Embryophyta</taxon>
        <taxon>Tracheophyta</taxon>
        <taxon>Spermatophyta</taxon>
        <taxon>Magnoliopsida</taxon>
        <taxon>eudicotyledons</taxon>
        <taxon>Gunneridae</taxon>
        <taxon>Pentapetalae</taxon>
        <taxon>rosids</taxon>
        <taxon>fabids</taxon>
        <taxon>Fagales</taxon>
        <taxon>Fagaceae</taxon>
        <taxon>Castanea</taxon>
    </lineage>
</organism>
<gene>
    <name evidence="2" type="ORF">CMV_013273</name>
</gene>
<dbReference type="AlphaFoldDB" id="A0A8J4VM26"/>
<protein>
    <submittedName>
        <fullName evidence="2">Uncharacterized protein</fullName>
    </submittedName>
</protein>
<name>A0A8J4VM26_9ROSI</name>
<feature type="transmembrane region" description="Helical" evidence="1">
    <location>
        <begin position="12"/>
        <end position="32"/>
    </location>
</feature>
<proteinExistence type="predicted"/>
<reference evidence="2" key="1">
    <citation type="submission" date="2020-03" db="EMBL/GenBank/DDBJ databases">
        <title>Castanea mollissima Vanexum genome sequencing.</title>
        <authorList>
            <person name="Staton M."/>
        </authorList>
    </citation>
    <scope>NUCLEOTIDE SEQUENCE</scope>
    <source>
        <tissue evidence="2">Leaf</tissue>
    </source>
</reference>
<accession>A0A8J4VM26</accession>
<comment type="caution">
    <text evidence="2">The sequence shown here is derived from an EMBL/GenBank/DDBJ whole genome shotgun (WGS) entry which is preliminary data.</text>
</comment>
<keyword evidence="3" id="KW-1185">Reference proteome</keyword>
<dbReference type="Proteomes" id="UP000737018">
    <property type="component" value="Unassembled WGS sequence"/>
</dbReference>
<keyword evidence="1" id="KW-0472">Membrane</keyword>
<evidence type="ECO:0000256" key="1">
    <source>
        <dbReference type="SAM" id="Phobius"/>
    </source>
</evidence>
<sequence length="72" mass="8177">MKLLPLEFAVYNLILTHGILTTRVIIGVLHFLAVDQRMLYFPVCSCGKSMPMPPRANPAMPLIGLRQEYNYV</sequence>
<evidence type="ECO:0000313" key="2">
    <source>
        <dbReference type="EMBL" id="KAF3962187.1"/>
    </source>
</evidence>
<dbReference type="EMBL" id="JRKL02001757">
    <property type="protein sequence ID" value="KAF3962187.1"/>
    <property type="molecule type" value="Genomic_DNA"/>
</dbReference>
<evidence type="ECO:0000313" key="3">
    <source>
        <dbReference type="Proteomes" id="UP000737018"/>
    </source>
</evidence>